<evidence type="ECO:0000313" key="2">
    <source>
        <dbReference type="Proteomes" id="UP000247810"/>
    </source>
</evidence>
<protein>
    <submittedName>
        <fullName evidence="1">DUF924-domain-containing protein</fullName>
    </submittedName>
</protein>
<accession>A0A319D1G9</accession>
<proteinExistence type="predicted"/>
<dbReference type="Gene3D" id="1.25.40.10">
    <property type="entry name" value="Tetratricopeptide repeat domain"/>
    <property type="match status" value="1"/>
</dbReference>
<dbReference type="Pfam" id="PF06041">
    <property type="entry name" value="DUF924"/>
    <property type="match status" value="1"/>
</dbReference>
<dbReference type="STRING" id="1448320.A0A319D1G9"/>
<dbReference type="AlphaFoldDB" id="A0A319D1G9"/>
<dbReference type="Proteomes" id="UP000247810">
    <property type="component" value="Unassembled WGS sequence"/>
</dbReference>
<keyword evidence="2" id="KW-1185">Reference proteome</keyword>
<gene>
    <name evidence="1" type="ORF">BO71DRAFT_401822</name>
</gene>
<dbReference type="EMBL" id="KZ825965">
    <property type="protein sequence ID" value="PYH90871.1"/>
    <property type="molecule type" value="Genomic_DNA"/>
</dbReference>
<sequence>MNAPVILNELYRFWFSHVKEDEHLTLPTWNDNKRWFMRDAAFDQECLAKFSPILATLQQTNAAKSSILETFNPQTALDWLSLTILLDQLPRNCYRDADSAIVFTFFDPLAQAIAEEALSAGIPASSPEIRYRLALRFWFYLPSIHSEDLGVQDRAAGLYEGMFRDVNAIFGDNHSSIGDGKEREYCETLRSRRVEVEEFCALHRRVQKDHLDQIVRFGRYPHRNAALGRVSTPEEEGFLKEGRTFG</sequence>
<dbReference type="OrthoDB" id="414698at2759"/>
<dbReference type="Gene3D" id="1.20.58.320">
    <property type="entry name" value="TPR-like"/>
    <property type="match status" value="1"/>
</dbReference>
<dbReference type="InterPro" id="IPR010323">
    <property type="entry name" value="DUF924"/>
</dbReference>
<organism evidence="1 2">
    <name type="scientific">Aspergillus ellipticus CBS 707.79</name>
    <dbReference type="NCBI Taxonomy" id="1448320"/>
    <lineage>
        <taxon>Eukaryota</taxon>
        <taxon>Fungi</taxon>
        <taxon>Dikarya</taxon>
        <taxon>Ascomycota</taxon>
        <taxon>Pezizomycotina</taxon>
        <taxon>Eurotiomycetes</taxon>
        <taxon>Eurotiomycetidae</taxon>
        <taxon>Eurotiales</taxon>
        <taxon>Aspergillaceae</taxon>
        <taxon>Aspergillus</taxon>
        <taxon>Aspergillus subgen. Circumdati</taxon>
    </lineage>
</organism>
<reference evidence="1 2" key="1">
    <citation type="submission" date="2018-02" db="EMBL/GenBank/DDBJ databases">
        <title>The genomes of Aspergillus section Nigri reveals drivers in fungal speciation.</title>
        <authorList>
            <consortium name="DOE Joint Genome Institute"/>
            <person name="Vesth T.C."/>
            <person name="Nybo J."/>
            <person name="Theobald S."/>
            <person name="Brandl J."/>
            <person name="Frisvad J.C."/>
            <person name="Nielsen K.F."/>
            <person name="Lyhne E.K."/>
            <person name="Kogle M.E."/>
            <person name="Kuo A."/>
            <person name="Riley R."/>
            <person name="Clum A."/>
            <person name="Nolan M."/>
            <person name="Lipzen A."/>
            <person name="Salamov A."/>
            <person name="Henrissat B."/>
            <person name="Wiebenga A."/>
            <person name="De vries R.P."/>
            <person name="Grigoriev I.V."/>
            <person name="Mortensen U.H."/>
            <person name="Andersen M.R."/>
            <person name="Baker S.E."/>
        </authorList>
    </citation>
    <scope>NUCLEOTIDE SEQUENCE [LARGE SCALE GENOMIC DNA]</scope>
    <source>
        <strain evidence="1 2">CBS 707.79</strain>
    </source>
</reference>
<dbReference type="VEuPathDB" id="FungiDB:BO71DRAFT_401822"/>
<dbReference type="SUPFAM" id="SSF48452">
    <property type="entry name" value="TPR-like"/>
    <property type="match status" value="1"/>
</dbReference>
<dbReference type="InterPro" id="IPR011990">
    <property type="entry name" value="TPR-like_helical_dom_sf"/>
</dbReference>
<name>A0A319D1G9_9EURO</name>
<evidence type="ECO:0000313" key="1">
    <source>
        <dbReference type="EMBL" id="PYH90871.1"/>
    </source>
</evidence>